<name>A0A381T0I5_9ZZZZ</name>
<organism evidence="1">
    <name type="scientific">marine metagenome</name>
    <dbReference type="NCBI Taxonomy" id="408172"/>
    <lineage>
        <taxon>unclassified sequences</taxon>
        <taxon>metagenomes</taxon>
        <taxon>ecological metagenomes</taxon>
    </lineage>
</organism>
<proteinExistence type="predicted"/>
<protein>
    <submittedName>
        <fullName evidence="1">Uncharacterized protein</fullName>
    </submittedName>
</protein>
<gene>
    <name evidence="1" type="ORF">METZ01_LOCUS61925</name>
</gene>
<evidence type="ECO:0000313" key="1">
    <source>
        <dbReference type="EMBL" id="SVA09071.1"/>
    </source>
</evidence>
<accession>A0A381T0I5</accession>
<reference evidence="1" key="1">
    <citation type="submission" date="2018-05" db="EMBL/GenBank/DDBJ databases">
        <authorList>
            <person name="Lanie J.A."/>
            <person name="Ng W.-L."/>
            <person name="Kazmierczak K.M."/>
            <person name="Andrzejewski T.M."/>
            <person name="Davidsen T.M."/>
            <person name="Wayne K.J."/>
            <person name="Tettelin H."/>
            <person name="Glass J.I."/>
            <person name="Rusch D."/>
            <person name="Podicherti R."/>
            <person name="Tsui H.-C.T."/>
            <person name="Winkler M.E."/>
        </authorList>
    </citation>
    <scope>NUCLEOTIDE SEQUENCE</scope>
</reference>
<sequence>MPTFVLGIVASYTLYQMHASGDARRAIEIVAEYEADGQPPLGEFLARRGPLAWETEVVSNFYGTMEVECIVGPTNLERFAWRVHVMQKVFAPADASTRALMGEYQPELFGSPSERTQANVALGAMGGSP</sequence>
<dbReference type="AlphaFoldDB" id="A0A381T0I5"/>
<dbReference type="EMBL" id="UINC01003765">
    <property type="protein sequence ID" value="SVA09071.1"/>
    <property type="molecule type" value="Genomic_DNA"/>
</dbReference>